<proteinExistence type="predicted"/>
<keyword evidence="2" id="KW-1185">Reference proteome</keyword>
<reference evidence="1" key="1">
    <citation type="submission" date="2020-01" db="EMBL/GenBank/DDBJ databases">
        <title>Development of genomics and gene disruption for Polysphondylium violaceum indicates a role for the polyketide synthase stlB in stalk morphogenesis.</title>
        <authorList>
            <person name="Narita B."/>
            <person name="Kawabe Y."/>
            <person name="Kin K."/>
            <person name="Saito T."/>
            <person name="Gibbs R."/>
            <person name="Kuspa A."/>
            <person name="Muzny D."/>
            <person name="Queller D."/>
            <person name="Richards S."/>
            <person name="Strassman J."/>
            <person name="Sucgang R."/>
            <person name="Worley K."/>
            <person name="Schaap P."/>
        </authorList>
    </citation>
    <scope>NUCLEOTIDE SEQUENCE</scope>
    <source>
        <strain evidence="1">QSvi11</strain>
    </source>
</reference>
<dbReference type="InterPro" id="IPR008455">
    <property type="entry name" value="HssA/B-related"/>
</dbReference>
<dbReference type="EMBL" id="AJWJ01000197">
    <property type="protein sequence ID" value="KAF2073556.1"/>
    <property type="molecule type" value="Genomic_DNA"/>
</dbReference>
<evidence type="ECO:0000313" key="2">
    <source>
        <dbReference type="Proteomes" id="UP000695562"/>
    </source>
</evidence>
<dbReference type="AlphaFoldDB" id="A0A8J4Q406"/>
<dbReference type="Pfam" id="PF05710">
    <property type="entry name" value="Coiled"/>
    <property type="match status" value="1"/>
</dbReference>
<accession>A0A8J4Q406</accession>
<evidence type="ECO:0000313" key="1">
    <source>
        <dbReference type="EMBL" id="KAF2073556.1"/>
    </source>
</evidence>
<dbReference type="Proteomes" id="UP000695562">
    <property type="component" value="Unassembled WGS sequence"/>
</dbReference>
<sequence length="66" mass="7031">MSLFAALSKIGNPQTLQNKSFASTSTSNFTQGKNNVALLDAEIDAEVEAGLELIGQAQSRLISDFK</sequence>
<organism evidence="1 2">
    <name type="scientific">Polysphondylium violaceum</name>
    <dbReference type="NCBI Taxonomy" id="133409"/>
    <lineage>
        <taxon>Eukaryota</taxon>
        <taxon>Amoebozoa</taxon>
        <taxon>Evosea</taxon>
        <taxon>Eumycetozoa</taxon>
        <taxon>Dictyostelia</taxon>
        <taxon>Dictyosteliales</taxon>
        <taxon>Dictyosteliaceae</taxon>
        <taxon>Polysphondylium</taxon>
    </lineage>
</organism>
<gene>
    <name evidence="1" type="ORF">CYY_005141</name>
</gene>
<protein>
    <submittedName>
        <fullName evidence="1">Uncharacterized protein</fullName>
    </submittedName>
</protein>
<name>A0A8J4Q406_9MYCE</name>
<comment type="caution">
    <text evidence="1">The sequence shown here is derived from an EMBL/GenBank/DDBJ whole genome shotgun (WGS) entry which is preliminary data.</text>
</comment>